<gene>
    <name evidence="3" type="ORF">GCM10011503_11810</name>
</gene>
<dbReference type="InterPro" id="IPR003736">
    <property type="entry name" value="PAAI_dom"/>
</dbReference>
<evidence type="ECO:0000313" key="3">
    <source>
        <dbReference type="EMBL" id="GGB64653.1"/>
    </source>
</evidence>
<dbReference type="Gene3D" id="3.10.129.10">
    <property type="entry name" value="Hotdog Thioesterase"/>
    <property type="match status" value="1"/>
</dbReference>
<dbReference type="InterPro" id="IPR029069">
    <property type="entry name" value="HotDog_dom_sf"/>
</dbReference>
<dbReference type="SUPFAM" id="SSF54637">
    <property type="entry name" value="Thioesterase/thiol ester dehydrase-isomerase"/>
    <property type="match status" value="1"/>
</dbReference>
<keyword evidence="1" id="KW-0378">Hydrolase</keyword>
<feature type="domain" description="Thioesterase" evidence="2">
    <location>
        <begin position="82"/>
        <end position="160"/>
    </location>
</feature>
<keyword evidence="4" id="KW-1185">Reference proteome</keyword>
<organism evidence="3 4">
    <name type="scientific">Henriciella pelagia</name>
    <dbReference type="NCBI Taxonomy" id="1977912"/>
    <lineage>
        <taxon>Bacteria</taxon>
        <taxon>Pseudomonadati</taxon>
        <taxon>Pseudomonadota</taxon>
        <taxon>Alphaproteobacteria</taxon>
        <taxon>Hyphomonadales</taxon>
        <taxon>Hyphomonadaceae</taxon>
        <taxon>Henriciella</taxon>
    </lineage>
</organism>
<comment type="caution">
    <text evidence="3">The sequence shown here is derived from an EMBL/GenBank/DDBJ whole genome shotgun (WGS) entry which is preliminary data.</text>
</comment>
<sequence length="175" mass="18644">MTPKQTQQDSAFEPVGFLDIPFGLAAPDDIAHKTGLEQLQALLAGQLPAPTMARTMRSWIHAANYGHCEFRGEPGEDYLNPMGLVHGGWVMALLDSALGCAVQSTLAAAETFVSVGTEVKFIRPILPSTGQVRALADVDSRGSQIATATAQVTDQKGRLMATGTTTCFIRPMTAR</sequence>
<dbReference type="NCBIfam" id="TIGR00369">
    <property type="entry name" value="unchar_dom_1"/>
    <property type="match status" value="1"/>
</dbReference>
<reference evidence="4" key="1">
    <citation type="journal article" date="2019" name="Int. J. Syst. Evol. Microbiol.">
        <title>The Global Catalogue of Microorganisms (GCM) 10K type strain sequencing project: providing services to taxonomists for standard genome sequencing and annotation.</title>
        <authorList>
            <consortium name="The Broad Institute Genomics Platform"/>
            <consortium name="The Broad Institute Genome Sequencing Center for Infectious Disease"/>
            <person name="Wu L."/>
            <person name="Ma J."/>
        </authorList>
    </citation>
    <scope>NUCLEOTIDE SEQUENCE [LARGE SCALE GENOMIC DNA]</scope>
    <source>
        <strain evidence="4">CGMCC 1.15928</strain>
    </source>
</reference>
<name>A0ABQ1JEQ7_9PROT</name>
<dbReference type="Proteomes" id="UP000628854">
    <property type="component" value="Unassembled WGS sequence"/>
</dbReference>
<dbReference type="RefSeq" id="WP_233123797.1">
    <property type="nucleotide sequence ID" value="NZ_BMKF01000001.1"/>
</dbReference>
<accession>A0ABQ1JEQ7</accession>
<dbReference type="CDD" id="cd03443">
    <property type="entry name" value="PaaI_thioesterase"/>
    <property type="match status" value="1"/>
</dbReference>
<proteinExistence type="predicted"/>
<evidence type="ECO:0000256" key="1">
    <source>
        <dbReference type="ARBA" id="ARBA00022801"/>
    </source>
</evidence>
<dbReference type="InterPro" id="IPR006683">
    <property type="entry name" value="Thioestr_dom"/>
</dbReference>
<dbReference type="EMBL" id="BMKF01000001">
    <property type="protein sequence ID" value="GGB64653.1"/>
    <property type="molecule type" value="Genomic_DNA"/>
</dbReference>
<evidence type="ECO:0000313" key="4">
    <source>
        <dbReference type="Proteomes" id="UP000628854"/>
    </source>
</evidence>
<protein>
    <submittedName>
        <fullName evidence="3">Aromatic compound catabolic protein</fullName>
    </submittedName>
</protein>
<dbReference type="Pfam" id="PF03061">
    <property type="entry name" value="4HBT"/>
    <property type="match status" value="1"/>
</dbReference>
<evidence type="ECO:0000259" key="2">
    <source>
        <dbReference type="Pfam" id="PF03061"/>
    </source>
</evidence>